<comment type="caution">
    <text evidence="1">The sequence shown here is derived from an EMBL/GenBank/DDBJ whole genome shotgun (WGS) entry which is preliminary data.</text>
</comment>
<dbReference type="AlphaFoldDB" id="A0A231UWS8"/>
<reference evidence="2" key="1">
    <citation type="journal article" date="2017" name="Int. J. Syst. Evol. Microbiol.">
        <title>Notoacmeibacter marinus gen. nov., sp. nov., isolated from the gut of a limpet and proposal of Notoacmeibacteraceae fam. nov. in the order Rhizobiales of the class Alphaproteobacteria.</title>
        <authorList>
            <person name="Huang Z."/>
            <person name="Guo F."/>
            <person name="Lai Q."/>
        </authorList>
    </citation>
    <scope>NUCLEOTIDE SEQUENCE [LARGE SCALE GENOMIC DNA]</scope>
    <source>
        <strain evidence="2">XMTR2A4</strain>
    </source>
</reference>
<sequence length="74" mass="8011">MNPAPLSPCNRICTVDEISNLCVGCGRTRSEIATWGGMDDRTRRGIMAELPSRMARAGIAMNEGPRREDSAGKC</sequence>
<evidence type="ECO:0000313" key="2">
    <source>
        <dbReference type="Proteomes" id="UP000215405"/>
    </source>
</evidence>
<protein>
    <recommendedName>
        <fullName evidence="3">DUF1289 domain-containing protein</fullName>
    </recommendedName>
</protein>
<organism evidence="1 2">
    <name type="scientific">Notoacmeibacter marinus</name>
    <dbReference type="NCBI Taxonomy" id="1876515"/>
    <lineage>
        <taxon>Bacteria</taxon>
        <taxon>Pseudomonadati</taxon>
        <taxon>Pseudomonadota</taxon>
        <taxon>Alphaproteobacteria</taxon>
        <taxon>Hyphomicrobiales</taxon>
        <taxon>Notoacmeibacteraceae</taxon>
        <taxon>Notoacmeibacter</taxon>
    </lineage>
</organism>
<dbReference type="Pfam" id="PF06945">
    <property type="entry name" value="DUF1289"/>
    <property type="match status" value="1"/>
</dbReference>
<dbReference type="EMBL" id="NBYO01000002">
    <property type="protein sequence ID" value="OXT00307.1"/>
    <property type="molecule type" value="Genomic_DNA"/>
</dbReference>
<accession>A0A231UWS8</accession>
<dbReference type="OrthoDB" id="9811423at2"/>
<evidence type="ECO:0008006" key="3">
    <source>
        <dbReference type="Google" id="ProtNLM"/>
    </source>
</evidence>
<evidence type="ECO:0000313" key="1">
    <source>
        <dbReference type="EMBL" id="OXT00307.1"/>
    </source>
</evidence>
<dbReference type="Proteomes" id="UP000215405">
    <property type="component" value="Unassembled WGS sequence"/>
</dbReference>
<name>A0A231UWS8_9HYPH</name>
<dbReference type="PANTHER" id="PTHR35175">
    <property type="entry name" value="DUF1289 DOMAIN-CONTAINING PROTEIN"/>
    <property type="match status" value="1"/>
</dbReference>
<dbReference type="InterPro" id="IPR010710">
    <property type="entry name" value="DUF1289"/>
</dbReference>
<keyword evidence="2" id="KW-1185">Reference proteome</keyword>
<gene>
    <name evidence="1" type="ORF">B7H23_09155</name>
</gene>
<dbReference type="PANTHER" id="PTHR35175:SF2">
    <property type="entry name" value="DUF1289 DOMAIN-CONTAINING PROTEIN"/>
    <property type="match status" value="1"/>
</dbReference>
<proteinExistence type="predicted"/>
<dbReference type="RefSeq" id="WP_094077134.1">
    <property type="nucleotide sequence ID" value="NZ_NBYO01000002.1"/>
</dbReference>